<proteinExistence type="predicted"/>
<accession>A0A6J5RRU1</accession>
<reference evidence="1" key="1">
    <citation type="submission" date="2020-05" db="EMBL/GenBank/DDBJ databases">
        <authorList>
            <person name="Chiriac C."/>
            <person name="Salcher M."/>
            <person name="Ghai R."/>
            <person name="Kavagutti S V."/>
        </authorList>
    </citation>
    <scope>NUCLEOTIDE SEQUENCE</scope>
</reference>
<evidence type="ECO:0000313" key="1">
    <source>
        <dbReference type="EMBL" id="CAB4200073.1"/>
    </source>
</evidence>
<dbReference type="EMBL" id="LR797288">
    <property type="protein sequence ID" value="CAB4200073.1"/>
    <property type="molecule type" value="Genomic_DNA"/>
</dbReference>
<organism evidence="1">
    <name type="scientific">uncultured Caudovirales phage</name>
    <dbReference type="NCBI Taxonomy" id="2100421"/>
    <lineage>
        <taxon>Viruses</taxon>
        <taxon>Duplodnaviria</taxon>
        <taxon>Heunggongvirae</taxon>
        <taxon>Uroviricota</taxon>
        <taxon>Caudoviricetes</taxon>
        <taxon>Peduoviridae</taxon>
        <taxon>Maltschvirus</taxon>
        <taxon>Maltschvirus maltsch</taxon>
    </lineage>
</organism>
<protein>
    <submittedName>
        <fullName evidence="1">Uncharacterized protein</fullName>
    </submittedName>
</protein>
<sequence>MPSFLLQAQMPNITNIPPQRVPFIDERTGLISREWYRFLLNLFQITGSGTSDTSIVDLQIAPVVDQTDNIVALLSQLSVTPPASPTELPDDVSPPQVQIVQLDDLSPRTELGTMAAQNADNVSITGGTAVLAGGATLIGTKTALTNGSGAAAGSLLNSPAAGNPTKWIAINDAGTTRYIPAW</sequence>
<gene>
    <name evidence="1" type="ORF">UFOVP1355_27</name>
</gene>
<name>A0A6J5RRU1_9CAUD</name>